<feature type="chain" id="PRO_5035851908" evidence="1">
    <location>
        <begin position="20"/>
        <end position="245"/>
    </location>
</feature>
<protein>
    <submittedName>
        <fullName evidence="2">Uncharacterized protein</fullName>
    </submittedName>
</protein>
<dbReference type="Pfam" id="PF06585">
    <property type="entry name" value="JHBP"/>
    <property type="match status" value="1"/>
</dbReference>
<organism evidence="2 3">
    <name type="scientific">Arctia plantaginis</name>
    <name type="common">Wood tiger moth</name>
    <name type="synonym">Phalaena plantaginis</name>
    <dbReference type="NCBI Taxonomy" id="874455"/>
    <lineage>
        <taxon>Eukaryota</taxon>
        <taxon>Metazoa</taxon>
        <taxon>Ecdysozoa</taxon>
        <taxon>Arthropoda</taxon>
        <taxon>Hexapoda</taxon>
        <taxon>Insecta</taxon>
        <taxon>Pterygota</taxon>
        <taxon>Neoptera</taxon>
        <taxon>Endopterygota</taxon>
        <taxon>Lepidoptera</taxon>
        <taxon>Glossata</taxon>
        <taxon>Ditrysia</taxon>
        <taxon>Noctuoidea</taxon>
        <taxon>Erebidae</taxon>
        <taxon>Arctiinae</taxon>
        <taxon>Arctia</taxon>
    </lineage>
</organism>
<accession>A0A8S0ZZQ8</accession>
<evidence type="ECO:0000256" key="1">
    <source>
        <dbReference type="SAM" id="SignalP"/>
    </source>
</evidence>
<evidence type="ECO:0000313" key="3">
    <source>
        <dbReference type="Proteomes" id="UP000494106"/>
    </source>
</evidence>
<keyword evidence="3" id="KW-1185">Reference proteome</keyword>
<dbReference type="Proteomes" id="UP000494106">
    <property type="component" value="Unassembled WGS sequence"/>
</dbReference>
<evidence type="ECO:0000313" key="2">
    <source>
        <dbReference type="EMBL" id="CAB3237754.1"/>
    </source>
</evidence>
<dbReference type="InterPro" id="IPR010562">
    <property type="entry name" value="Haemolymph_juvenile_hormone-bd"/>
</dbReference>
<dbReference type="SMART" id="SM00700">
    <property type="entry name" value="JHBP"/>
    <property type="match status" value="1"/>
</dbReference>
<gene>
    <name evidence="2" type="ORF">APLA_LOCUS7107</name>
</gene>
<feature type="signal peptide" evidence="1">
    <location>
        <begin position="1"/>
        <end position="19"/>
    </location>
</feature>
<dbReference type="AlphaFoldDB" id="A0A8S0ZZQ8"/>
<proteinExistence type="predicted"/>
<name>A0A8S0ZZQ8_ARCPL</name>
<reference evidence="2 3" key="1">
    <citation type="submission" date="2020-04" db="EMBL/GenBank/DDBJ databases">
        <authorList>
            <person name="Wallbank WR R."/>
            <person name="Pardo Diaz C."/>
            <person name="Kozak K."/>
            <person name="Martin S."/>
            <person name="Jiggins C."/>
            <person name="Moest M."/>
            <person name="Warren A I."/>
            <person name="Byers J.R.P. K."/>
            <person name="Montejo-Kovacevich G."/>
            <person name="Yen C E."/>
        </authorList>
    </citation>
    <scope>NUCLEOTIDE SEQUENCE [LARGE SCALE GENOMIC DNA]</scope>
</reference>
<dbReference type="EMBL" id="CADEBC010000494">
    <property type="protein sequence ID" value="CAB3237754.1"/>
    <property type="molecule type" value="Genomic_DNA"/>
</dbReference>
<dbReference type="OrthoDB" id="7251644at2759"/>
<keyword evidence="1" id="KW-0732">Signal</keyword>
<sequence length="245" mass="28287">MNALNSVLLLFVLITTCTASYYTYPCKKICIFDNVTCVTRGGFNMYKNVVKGQKGLIMPLDPLHMEEIDGEMASVKFKLTNITMYGLKICAVTKATVNATEDIYKQYLYCPKLISHFHYKAQKHSDTPALHGTGEATIVAYDYNILNYGKYSVFVNKDHRPHFFVKTHDSRTRLKGKLVFEITQGCMVDNRTVKETATYMNQHWWETENKLHKPIVKRAMSILWHNTDIFVRNQTMGEIIPEHNN</sequence>
<comment type="caution">
    <text evidence="2">The sequence shown here is derived from an EMBL/GenBank/DDBJ whole genome shotgun (WGS) entry which is preliminary data.</text>
</comment>
<dbReference type="InterPro" id="IPR038606">
    <property type="entry name" value="To_sf"/>
</dbReference>
<dbReference type="Gene3D" id="3.15.10.30">
    <property type="entry name" value="Haemolymph juvenile hormone binding protein"/>
    <property type="match status" value="1"/>
</dbReference>